<sequence length="234" mass="25822">MKEQMLCHDVGTTCAGASSYLFKISSITGKSEIVVESHAITSYTFRGQLIHGGILLGNHEGIPSRDDLWVREMTTQTILWIRAVDVPSKDELLNELSEGELEKASLEVELVLVEATSAPDFNELVRRLDTAGRLGLRHSSNLEISHINSYSDLPGIHLWTEDTRGEGVLAAGPRGSAWFKKRHRVWNLCGFPTLILSGDARHRPAINKGQEVRELHMATLHLGTGQPLRSVPTG</sequence>
<dbReference type="Proteomes" id="UP001153076">
    <property type="component" value="Unassembled WGS sequence"/>
</dbReference>
<dbReference type="AlphaFoldDB" id="A0A9Q1JTZ3"/>
<keyword evidence="2" id="KW-1185">Reference proteome</keyword>
<accession>A0A9Q1JTZ3</accession>
<reference evidence="1" key="1">
    <citation type="submission" date="2022-04" db="EMBL/GenBank/DDBJ databases">
        <title>Carnegiea gigantea Genome sequencing and assembly v2.</title>
        <authorList>
            <person name="Copetti D."/>
            <person name="Sanderson M.J."/>
            <person name="Burquez A."/>
            <person name="Wojciechowski M.F."/>
        </authorList>
    </citation>
    <scope>NUCLEOTIDE SEQUENCE</scope>
    <source>
        <strain evidence="1">SGP5-SGP5p</strain>
        <tissue evidence="1">Aerial part</tissue>
    </source>
</reference>
<gene>
    <name evidence="1" type="ORF">Cgig2_015393</name>
</gene>
<comment type="caution">
    <text evidence="1">The sequence shown here is derived from an EMBL/GenBank/DDBJ whole genome shotgun (WGS) entry which is preliminary data.</text>
</comment>
<organism evidence="1 2">
    <name type="scientific">Carnegiea gigantea</name>
    <dbReference type="NCBI Taxonomy" id="171969"/>
    <lineage>
        <taxon>Eukaryota</taxon>
        <taxon>Viridiplantae</taxon>
        <taxon>Streptophyta</taxon>
        <taxon>Embryophyta</taxon>
        <taxon>Tracheophyta</taxon>
        <taxon>Spermatophyta</taxon>
        <taxon>Magnoliopsida</taxon>
        <taxon>eudicotyledons</taxon>
        <taxon>Gunneridae</taxon>
        <taxon>Pentapetalae</taxon>
        <taxon>Caryophyllales</taxon>
        <taxon>Cactineae</taxon>
        <taxon>Cactaceae</taxon>
        <taxon>Cactoideae</taxon>
        <taxon>Echinocereeae</taxon>
        <taxon>Carnegiea</taxon>
    </lineage>
</organism>
<proteinExistence type="predicted"/>
<dbReference type="EMBL" id="JAKOGI010000741">
    <property type="protein sequence ID" value="KAJ8430911.1"/>
    <property type="molecule type" value="Genomic_DNA"/>
</dbReference>
<protein>
    <submittedName>
        <fullName evidence="1">Uncharacterized protein</fullName>
    </submittedName>
</protein>
<evidence type="ECO:0000313" key="1">
    <source>
        <dbReference type="EMBL" id="KAJ8430911.1"/>
    </source>
</evidence>
<name>A0A9Q1JTZ3_9CARY</name>
<evidence type="ECO:0000313" key="2">
    <source>
        <dbReference type="Proteomes" id="UP001153076"/>
    </source>
</evidence>